<evidence type="ECO:0000313" key="10">
    <source>
        <dbReference type="Proteomes" id="UP001549921"/>
    </source>
</evidence>
<dbReference type="PANTHER" id="PTHR23301">
    <property type="entry name" value="CHITIN BINDING PERITROPHIN-A"/>
    <property type="match status" value="1"/>
</dbReference>
<dbReference type="SMART" id="SM00494">
    <property type="entry name" value="ChtBD2"/>
    <property type="match status" value="2"/>
</dbReference>
<proteinExistence type="predicted"/>
<name>A0ABD0SMZ9_LOXSC</name>
<evidence type="ECO:0000313" key="9">
    <source>
        <dbReference type="EMBL" id="KAL0821214.1"/>
    </source>
</evidence>
<keyword evidence="5" id="KW-0325">Glycoprotein</keyword>
<organism evidence="9 10">
    <name type="scientific">Loxostege sticticalis</name>
    <name type="common">Beet webworm moth</name>
    <dbReference type="NCBI Taxonomy" id="481309"/>
    <lineage>
        <taxon>Eukaryota</taxon>
        <taxon>Metazoa</taxon>
        <taxon>Ecdysozoa</taxon>
        <taxon>Arthropoda</taxon>
        <taxon>Hexapoda</taxon>
        <taxon>Insecta</taxon>
        <taxon>Pterygota</taxon>
        <taxon>Neoptera</taxon>
        <taxon>Endopterygota</taxon>
        <taxon>Lepidoptera</taxon>
        <taxon>Glossata</taxon>
        <taxon>Ditrysia</taxon>
        <taxon>Pyraloidea</taxon>
        <taxon>Crambidae</taxon>
        <taxon>Pyraustinae</taxon>
        <taxon>Loxostege</taxon>
    </lineage>
</organism>
<evidence type="ECO:0000256" key="5">
    <source>
        <dbReference type="ARBA" id="ARBA00023180"/>
    </source>
</evidence>
<comment type="caution">
    <text evidence="9">The sequence shown here is derived from an EMBL/GenBank/DDBJ whole genome shotgun (WGS) entry which is preliminary data.</text>
</comment>
<evidence type="ECO:0000256" key="4">
    <source>
        <dbReference type="ARBA" id="ARBA00023157"/>
    </source>
</evidence>
<dbReference type="Gene3D" id="2.170.140.10">
    <property type="entry name" value="Chitin binding domain"/>
    <property type="match status" value="2"/>
</dbReference>
<keyword evidence="4" id="KW-1015">Disulfide bond</keyword>
<feature type="chain" id="PRO_5044840024" description="Chitin-binding type-2 domain-containing protein" evidence="7">
    <location>
        <begin position="19"/>
        <end position="228"/>
    </location>
</feature>
<dbReference type="AlphaFoldDB" id="A0ABD0SMZ9"/>
<dbReference type="Proteomes" id="UP001549921">
    <property type="component" value="Unassembled WGS sequence"/>
</dbReference>
<dbReference type="Pfam" id="PF01607">
    <property type="entry name" value="CBM_14"/>
    <property type="match status" value="2"/>
</dbReference>
<dbReference type="InterPro" id="IPR036508">
    <property type="entry name" value="Chitin-bd_dom_sf"/>
</dbReference>
<protein>
    <recommendedName>
        <fullName evidence="8">Chitin-binding type-2 domain-containing protein</fullName>
    </recommendedName>
</protein>
<feature type="domain" description="Chitin-binding type-2" evidence="8">
    <location>
        <begin position="156"/>
        <end position="214"/>
    </location>
</feature>
<keyword evidence="3" id="KW-0677">Repeat</keyword>
<evidence type="ECO:0000259" key="8">
    <source>
        <dbReference type="PROSITE" id="PS50940"/>
    </source>
</evidence>
<feature type="signal peptide" evidence="7">
    <location>
        <begin position="1"/>
        <end position="18"/>
    </location>
</feature>
<dbReference type="InterPro" id="IPR002557">
    <property type="entry name" value="Chitin-bd_dom"/>
</dbReference>
<dbReference type="PANTHER" id="PTHR23301:SF0">
    <property type="entry name" value="CHITIN-BINDING TYPE-2 DOMAIN-CONTAINING PROTEIN-RELATED"/>
    <property type="match status" value="1"/>
</dbReference>
<sequence>MKGITALLIAAFVAVSHAANQCPVEQETDWSIELLLVHGDCDKFYKCTYGVPVEQNCPSGLFFNTELLQCDWRSNVDCSDRNVPGEEAPQPEPEPQPELEPEPQPEPEPEPQPEPEPEPQPEPESEPEIEEVIPEEPEIDVEEGSGDDDFEIEFQENGCPVNPFIHWLVASSEDCSVFYACVWGEPVPRRCADSLHFNQALQVCDWPSNAGCAASSNKHYPARALYRK</sequence>
<accession>A0ABD0SMZ9</accession>
<dbReference type="EMBL" id="JBEDNZ010000018">
    <property type="protein sequence ID" value="KAL0821214.1"/>
    <property type="molecule type" value="Genomic_DNA"/>
</dbReference>
<evidence type="ECO:0000256" key="2">
    <source>
        <dbReference type="ARBA" id="ARBA00022729"/>
    </source>
</evidence>
<dbReference type="SUPFAM" id="SSF57625">
    <property type="entry name" value="Invertebrate chitin-binding proteins"/>
    <property type="match status" value="2"/>
</dbReference>
<feature type="compositionally biased region" description="Acidic residues" evidence="6">
    <location>
        <begin position="95"/>
        <end position="145"/>
    </location>
</feature>
<feature type="region of interest" description="Disordered" evidence="6">
    <location>
        <begin position="81"/>
        <end position="145"/>
    </location>
</feature>
<dbReference type="InterPro" id="IPR051940">
    <property type="entry name" value="Chitin_bind-dev_reg"/>
</dbReference>
<dbReference type="PROSITE" id="PS50940">
    <property type="entry name" value="CHIT_BIND_II"/>
    <property type="match status" value="2"/>
</dbReference>
<dbReference type="GO" id="GO:0008061">
    <property type="term" value="F:chitin binding"/>
    <property type="evidence" value="ECO:0007669"/>
    <property type="project" value="UniProtKB-KW"/>
</dbReference>
<evidence type="ECO:0000256" key="1">
    <source>
        <dbReference type="ARBA" id="ARBA00022669"/>
    </source>
</evidence>
<evidence type="ECO:0000256" key="3">
    <source>
        <dbReference type="ARBA" id="ARBA00022737"/>
    </source>
</evidence>
<reference evidence="9 10" key="1">
    <citation type="submission" date="2024-06" db="EMBL/GenBank/DDBJ databases">
        <title>A chromosome-level genome assembly of beet webworm, Loxostege sticticalis.</title>
        <authorList>
            <person name="Zhang Y."/>
        </authorList>
    </citation>
    <scope>NUCLEOTIDE SEQUENCE [LARGE SCALE GENOMIC DNA]</scope>
    <source>
        <strain evidence="9">AQ028</strain>
        <tissue evidence="9">Male pupae</tissue>
    </source>
</reference>
<evidence type="ECO:0000256" key="7">
    <source>
        <dbReference type="SAM" id="SignalP"/>
    </source>
</evidence>
<feature type="domain" description="Chitin-binding type-2" evidence="8">
    <location>
        <begin position="19"/>
        <end position="80"/>
    </location>
</feature>
<evidence type="ECO:0000256" key="6">
    <source>
        <dbReference type="SAM" id="MobiDB-lite"/>
    </source>
</evidence>
<keyword evidence="2 7" id="KW-0732">Signal</keyword>
<gene>
    <name evidence="9" type="ORF">ABMA28_005821</name>
</gene>
<keyword evidence="1" id="KW-0147">Chitin-binding</keyword>